<evidence type="ECO:0000313" key="2">
    <source>
        <dbReference type="EMBL" id="KOG90610.1"/>
    </source>
</evidence>
<feature type="transmembrane region" description="Helical" evidence="1">
    <location>
        <begin position="57"/>
        <end position="78"/>
    </location>
</feature>
<feature type="transmembrane region" description="Helical" evidence="1">
    <location>
        <begin position="24"/>
        <end position="50"/>
    </location>
</feature>
<protein>
    <recommendedName>
        <fullName evidence="4">Integral membrane protein</fullName>
    </recommendedName>
</protein>
<evidence type="ECO:0000313" key="3">
    <source>
        <dbReference type="Proteomes" id="UP000037020"/>
    </source>
</evidence>
<evidence type="ECO:0000256" key="1">
    <source>
        <dbReference type="SAM" id="Phobius"/>
    </source>
</evidence>
<evidence type="ECO:0008006" key="4">
    <source>
        <dbReference type="Google" id="ProtNLM"/>
    </source>
</evidence>
<feature type="transmembrane region" description="Helical" evidence="1">
    <location>
        <begin position="90"/>
        <end position="109"/>
    </location>
</feature>
<comment type="caution">
    <text evidence="2">The sequence shown here is derived from an EMBL/GenBank/DDBJ whole genome shotgun (WGS) entry which is preliminary data.</text>
</comment>
<proteinExistence type="predicted"/>
<dbReference type="EMBL" id="LGUT01000637">
    <property type="protein sequence ID" value="KOG90610.1"/>
    <property type="molecule type" value="Genomic_DNA"/>
</dbReference>
<keyword evidence="1" id="KW-1133">Transmembrane helix</keyword>
<keyword evidence="1" id="KW-0472">Membrane</keyword>
<keyword evidence="3" id="KW-1185">Reference proteome</keyword>
<dbReference type="Proteomes" id="UP000037020">
    <property type="component" value="Unassembled WGS sequence"/>
</dbReference>
<reference evidence="2 3" key="1">
    <citation type="submission" date="2015-07" db="EMBL/GenBank/DDBJ databases">
        <authorList>
            <person name="Ju K.-S."/>
            <person name="Doroghazi J.R."/>
            <person name="Metcalf W.W."/>
        </authorList>
    </citation>
    <scope>NUCLEOTIDE SEQUENCE [LARGE SCALE GENOMIC DNA]</scope>
    <source>
        <strain evidence="2 3">NRRL B-3589</strain>
    </source>
</reference>
<dbReference type="RefSeq" id="WP_030878695.1">
    <property type="nucleotide sequence ID" value="NZ_JBIRHZ010000002.1"/>
</dbReference>
<accession>A0ABR5JAZ4</accession>
<sequence length="121" mass="12459">MSAPSMTPTGTDPRVPRAATVSAWAVPIMVLGEFALLASVPVVIALIAAFTRVRDGAVRGAAGILAAAFAIPLVVWLVRPDGAESLSKDIHPGFVALIVAASAALIITLRRAARTHPASER</sequence>
<organism evidence="2 3">
    <name type="scientific">Streptomyces varsoviensis</name>
    <dbReference type="NCBI Taxonomy" id="67373"/>
    <lineage>
        <taxon>Bacteria</taxon>
        <taxon>Bacillati</taxon>
        <taxon>Actinomycetota</taxon>
        <taxon>Actinomycetes</taxon>
        <taxon>Kitasatosporales</taxon>
        <taxon>Streptomycetaceae</taxon>
        <taxon>Streptomyces</taxon>
    </lineage>
</organism>
<name>A0ABR5JAZ4_9ACTN</name>
<keyword evidence="1" id="KW-0812">Transmembrane</keyword>
<gene>
    <name evidence="2" type="ORF">ADK38_07745</name>
</gene>